<dbReference type="CDD" id="cd12148">
    <property type="entry name" value="fungal_TF_MHR"/>
    <property type="match status" value="1"/>
</dbReference>
<evidence type="ECO:0008006" key="3">
    <source>
        <dbReference type="Google" id="ProtNLM"/>
    </source>
</evidence>
<evidence type="ECO:0000313" key="2">
    <source>
        <dbReference type="Proteomes" id="UP000622797"/>
    </source>
</evidence>
<reference evidence="1" key="1">
    <citation type="journal article" date="2020" name="BMC Genomics">
        <title>Correction to: Identification and distribution of gene clusters required for synthesis of sphingolipid metabolism inhibitors in diverse species of the filamentous fungus Fusarium.</title>
        <authorList>
            <person name="Kim H.S."/>
            <person name="Lohmar J.M."/>
            <person name="Busman M."/>
            <person name="Brown D.W."/>
            <person name="Naumann T.A."/>
            <person name="Divon H.H."/>
            <person name="Lysoe E."/>
            <person name="Uhlig S."/>
            <person name="Proctor R.H."/>
        </authorList>
    </citation>
    <scope>NUCLEOTIDE SEQUENCE</scope>
    <source>
        <strain evidence="1">NRRL 20472</strain>
    </source>
</reference>
<dbReference type="PANTHER" id="PTHR47256:SF1">
    <property type="entry name" value="ZN(II)2CYS6 TRANSCRIPTION FACTOR (EUROFUNG)"/>
    <property type="match status" value="1"/>
</dbReference>
<dbReference type="EMBL" id="JABEXW010000804">
    <property type="protein sequence ID" value="KAF4954607.1"/>
    <property type="molecule type" value="Genomic_DNA"/>
</dbReference>
<comment type="caution">
    <text evidence="1">The sequence shown here is derived from an EMBL/GenBank/DDBJ whole genome shotgun (WGS) entry which is preliminary data.</text>
</comment>
<organism evidence="1 2">
    <name type="scientific">Fusarium sarcochroum</name>
    <dbReference type="NCBI Taxonomy" id="1208366"/>
    <lineage>
        <taxon>Eukaryota</taxon>
        <taxon>Fungi</taxon>
        <taxon>Dikarya</taxon>
        <taxon>Ascomycota</taxon>
        <taxon>Pezizomycotina</taxon>
        <taxon>Sordariomycetes</taxon>
        <taxon>Hypocreomycetidae</taxon>
        <taxon>Hypocreales</taxon>
        <taxon>Nectriaceae</taxon>
        <taxon>Fusarium</taxon>
        <taxon>Fusarium lateritium species complex</taxon>
    </lineage>
</organism>
<keyword evidence="2" id="KW-1185">Reference proteome</keyword>
<accession>A0A8H4TAY1</accession>
<dbReference type="Proteomes" id="UP000622797">
    <property type="component" value="Unassembled WGS sequence"/>
</dbReference>
<evidence type="ECO:0000313" key="1">
    <source>
        <dbReference type="EMBL" id="KAF4954607.1"/>
    </source>
</evidence>
<proteinExistence type="predicted"/>
<dbReference type="AlphaFoldDB" id="A0A8H4TAY1"/>
<reference evidence="1" key="2">
    <citation type="submission" date="2020-05" db="EMBL/GenBank/DDBJ databases">
        <authorList>
            <person name="Kim H.-S."/>
            <person name="Proctor R.H."/>
            <person name="Brown D.W."/>
        </authorList>
    </citation>
    <scope>NUCLEOTIDE SEQUENCE</scope>
    <source>
        <strain evidence="1">NRRL 20472</strain>
    </source>
</reference>
<sequence>MGPAQAKPLFHESLARLDISYWTDVPIRNDVAAQVISLYMEIDYPVLPLFHADLFIQDLVQRRSFFCSRFLVSALLAWACQAYTAIQPGIGTMTVEFFDEAKKAFSNMPFTNTLTAVSALQLLCTTAVTQGRDDVAFEYLQAGVKVGRMMGLFGVQPGRPSANSWLDGYHDWRIAASYTAWGVYNWISIYGLHYQKAVIEVPPTLPMPGDVEFALAMQGVYVAQPNPQTDVFRSSCHLFTIFHDVLWSYYGQRQIVSPLHRVSIEFAESIYHRLLMWADTLSLDLVRTDNSSHSIMMMHIYYHAIVTDVFRPFLSENNQPLYMTSFSTPGATPEAAYGASVNQLKRLLLIYRLNFETAMLSVLWQTGLIYVANAMMREVKTNSNEWRYYLHLCMAGLEDLYVSFRVFGSIAKAILGIALEHGALKAAESRRIKDELEKLGQHHDAIRRIGDGCEVATWIIDLDLAMTDPEAASGGKLAERFQELLVEDGSEDGSEGSNNGNTEG</sequence>
<gene>
    <name evidence="1" type="ORF">FSARC_12047</name>
</gene>
<name>A0A8H4TAY1_9HYPO</name>
<dbReference type="InterPro" id="IPR053187">
    <property type="entry name" value="Notoamide_regulator"/>
</dbReference>
<dbReference type="OrthoDB" id="10261408at2759"/>
<dbReference type="PANTHER" id="PTHR47256">
    <property type="entry name" value="ZN(II)2CYS6 TRANSCRIPTION FACTOR (EUROFUNG)-RELATED"/>
    <property type="match status" value="1"/>
</dbReference>
<protein>
    <recommendedName>
        <fullName evidence="3">Nitrate assimilation regulatory protein nirA</fullName>
    </recommendedName>
</protein>